<dbReference type="Proteomes" id="UP000673691">
    <property type="component" value="Unassembled WGS sequence"/>
</dbReference>
<evidence type="ECO:0000259" key="2">
    <source>
        <dbReference type="Pfam" id="PF06391"/>
    </source>
</evidence>
<dbReference type="OrthoDB" id="5963at2759"/>
<gene>
    <name evidence="3" type="ORF">BJ554DRAFT_4561</name>
</gene>
<feature type="non-terminal residue" evidence="3">
    <location>
        <position position="209"/>
    </location>
</feature>
<dbReference type="GO" id="GO:0006357">
    <property type="term" value="P:regulation of transcription by RNA polymerase II"/>
    <property type="evidence" value="ECO:0007669"/>
    <property type="project" value="TreeGrafter"/>
</dbReference>
<sequence length="209" mass="24223">MRSCPSALSSVERFIIRRTDCRYRPPCSFNKRQTDFPDLKAYNDYLEEVEDITFNLVNGVDVEDTEARIQRFARENRELIAANSIREVGIARSLASHKPTKRRRHSRLTWNTLCAQANEQRLIGLRGEQEKLEKKLQHEAYLRAIEEEKAMLRAEKEEIISEMVRLPSSLVPWLARLALRPGHLCGYKIAGVLRQVCKGDRAVHHLETV</sequence>
<accession>A0A8H7ZMK5</accession>
<dbReference type="EMBL" id="JAEFCI010012662">
    <property type="protein sequence ID" value="KAG5455866.1"/>
    <property type="molecule type" value="Genomic_DNA"/>
</dbReference>
<dbReference type="GO" id="GO:0006281">
    <property type="term" value="P:DNA repair"/>
    <property type="evidence" value="ECO:0007669"/>
    <property type="project" value="TreeGrafter"/>
</dbReference>
<feature type="coiled-coil region" evidence="1">
    <location>
        <begin position="115"/>
        <end position="162"/>
    </location>
</feature>
<dbReference type="PANTHER" id="PTHR12683:SF13">
    <property type="entry name" value="CDK-ACTIVATING KINASE ASSEMBLY FACTOR MAT1"/>
    <property type="match status" value="1"/>
</dbReference>
<protein>
    <submittedName>
        <fullName evidence="3">CDK-activating kinase assembly factor MAT1-domain-containing protein</fullName>
    </submittedName>
</protein>
<dbReference type="GO" id="GO:0016301">
    <property type="term" value="F:kinase activity"/>
    <property type="evidence" value="ECO:0007669"/>
    <property type="project" value="UniProtKB-KW"/>
</dbReference>
<keyword evidence="3" id="KW-0418">Kinase</keyword>
<comment type="caution">
    <text evidence="3">The sequence shown here is derived from an EMBL/GenBank/DDBJ whole genome shotgun (WGS) entry which is preliminary data.</text>
</comment>
<dbReference type="Pfam" id="PF06391">
    <property type="entry name" value="MAT1"/>
    <property type="match status" value="1"/>
</dbReference>
<dbReference type="InterPro" id="IPR015877">
    <property type="entry name" value="MAT1_centre"/>
</dbReference>
<dbReference type="PANTHER" id="PTHR12683">
    <property type="entry name" value="CDK-ACTIVATING KINASE ASSEMBLY FACTOR MAT1"/>
    <property type="match status" value="1"/>
</dbReference>
<keyword evidence="1" id="KW-0175">Coiled coil</keyword>
<name>A0A8H7ZMK5_9FUNG</name>
<evidence type="ECO:0000313" key="3">
    <source>
        <dbReference type="EMBL" id="KAG5455866.1"/>
    </source>
</evidence>
<feature type="domain" description="MAT1 centre" evidence="2">
    <location>
        <begin position="19"/>
        <end position="106"/>
    </location>
</feature>
<reference evidence="3 4" key="1">
    <citation type="journal article" name="Sci. Rep.">
        <title>Genome-scale phylogenetic analyses confirm Olpidium as the closest living zoosporic fungus to the non-flagellated, terrestrial fungi.</title>
        <authorList>
            <person name="Chang Y."/>
            <person name="Rochon D."/>
            <person name="Sekimoto S."/>
            <person name="Wang Y."/>
            <person name="Chovatia M."/>
            <person name="Sandor L."/>
            <person name="Salamov A."/>
            <person name="Grigoriev I.V."/>
            <person name="Stajich J.E."/>
            <person name="Spatafora J.W."/>
        </authorList>
    </citation>
    <scope>NUCLEOTIDE SEQUENCE [LARGE SCALE GENOMIC DNA]</scope>
    <source>
        <strain evidence="3">S191</strain>
    </source>
</reference>
<proteinExistence type="predicted"/>
<organism evidence="3 4">
    <name type="scientific">Olpidium bornovanus</name>
    <dbReference type="NCBI Taxonomy" id="278681"/>
    <lineage>
        <taxon>Eukaryota</taxon>
        <taxon>Fungi</taxon>
        <taxon>Fungi incertae sedis</taxon>
        <taxon>Olpidiomycota</taxon>
        <taxon>Olpidiomycotina</taxon>
        <taxon>Olpidiomycetes</taxon>
        <taxon>Olpidiales</taxon>
        <taxon>Olpidiaceae</taxon>
        <taxon>Olpidium</taxon>
    </lineage>
</organism>
<evidence type="ECO:0000313" key="4">
    <source>
        <dbReference type="Proteomes" id="UP000673691"/>
    </source>
</evidence>
<evidence type="ECO:0000256" key="1">
    <source>
        <dbReference type="SAM" id="Coils"/>
    </source>
</evidence>
<keyword evidence="4" id="KW-1185">Reference proteome</keyword>
<dbReference type="AlphaFoldDB" id="A0A8H7ZMK5"/>
<dbReference type="GO" id="GO:0005675">
    <property type="term" value="C:transcription factor TFIIH holo complex"/>
    <property type="evidence" value="ECO:0007669"/>
    <property type="project" value="TreeGrafter"/>
</dbReference>
<keyword evidence="3" id="KW-0808">Transferase</keyword>